<feature type="domain" description="Putative metallopeptidase" evidence="1">
    <location>
        <begin position="20"/>
        <end position="100"/>
    </location>
</feature>
<evidence type="ECO:0000259" key="1">
    <source>
        <dbReference type="Pfam" id="PF13203"/>
    </source>
</evidence>
<keyword evidence="3" id="KW-1185">Reference proteome</keyword>
<dbReference type="PANTHER" id="PTHR38730">
    <property type="entry name" value="SLL7028 PROTEIN"/>
    <property type="match status" value="1"/>
</dbReference>
<dbReference type="InterPro" id="IPR025154">
    <property type="entry name" value="Put_metallopeptidase_dom"/>
</dbReference>
<accession>A0A6C2TY04</accession>
<gene>
    <name evidence="2" type="ORF">PDESU_01161</name>
</gene>
<protein>
    <recommendedName>
        <fullName evidence="1">Putative metallopeptidase domain-containing protein</fullName>
    </recommendedName>
</protein>
<sequence length="429" mass="48306">MHLITLLTVRQMMKRELGADSFVAGIVASVEADPQNPTACIDADGHMKYNPDFVSEHVKTEQDLFCLVFHEILHPAFGHFVHKSDQISNIACDAIINALISQFYAKASGGGSLFERFYAVQGLESILRPNSKHRNSRYSYLYQHLYPKWQHHDVLSAGEVIQTLKMLVPQSASRPTLIGSHSGASNHWKPDQLQGIAQEVGRKILESSDCTGGMFDSLKKMIVEIMKTKRSIRQELLLNYSTRKRLDAFFCSEREMRRKTSPFPINPCRRDMVLLSADIWPGFFRNRQPEVKHNREGIALFLDVSGSVNQSLPEISGLLARYRRNIRSVYQFSNAVSEITMDALMRGYVETTYGTDFNCVAKTILTEEFKRAVIITDGYAAMSDANQAALHEAGVRILTILFGIHNSGKVLEPFGEVMNLNEITEGAIK</sequence>
<dbReference type="RefSeq" id="WP_136078256.1">
    <property type="nucleotide sequence ID" value="NZ_CAAHFG010000001.1"/>
</dbReference>
<evidence type="ECO:0000313" key="3">
    <source>
        <dbReference type="Proteomes" id="UP000366872"/>
    </source>
</evidence>
<reference evidence="2 3" key="1">
    <citation type="submission" date="2019-04" db="EMBL/GenBank/DDBJ databases">
        <authorList>
            <person name="Van Vliet M D."/>
        </authorList>
    </citation>
    <scope>NUCLEOTIDE SEQUENCE [LARGE SCALE GENOMIC DNA]</scope>
    <source>
        <strain evidence="2 3">F1</strain>
    </source>
</reference>
<organism evidence="2 3">
    <name type="scientific">Pontiella desulfatans</name>
    <dbReference type="NCBI Taxonomy" id="2750659"/>
    <lineage>
        <taxon>Bacteria</taxon>
        <taxon>Pseudomonadati</taxon>
        <taxon>Kiritimatiellota</taxon>
        <taxon>Kiritimatiellia</taxon>
        <taxon>Kiritimatiellales</taxon>
        <taxon>Pontiellaceae</taxon>
        <taxon>Pontiella</taxon>
    </lineage>
</organism>
<proteinExistence type="predicted"/>
<evidence type="ECO:0000313" key="2">
    <source>
        <dbReference type="EMBL" id="VGO12608.1"/>
    </source>
</evidence>
<dbReference type="EMBL" id="CAAHFG010000001">
    <property type="protein sequence ID" value="VGO12608.1"/>
    <property type="molecule type" value="Genomic_DNA"/>
</dbReference>
<dbReference type="PANTHER" id="PTHR38730:SF1">
    <property type="entry name" value="SLL7028 PROTEIN"/>
    <property type="match status" value="1"/>
</dbReference>
<dbReference type="Pfam" id="PF13203">
    <property type="entry name" value="DUF2201_N"/>
    <property type="match status" value="1"/>
</dbReference>
<dbReference type="AlphaFoldDB" id="A0A6C2TY04"/>
<dbReference type="Proteomes" id="UP000366872">
    <property type="component" value="Unassembled WGS sequence"/>
</dbReference>
<name>A0A6C2TY04_PONDE</name>